<dbReference type="PANTHER" id="PTHR40370">
    <property type="entry name" value="EXPRESSED PROTEIN"/>
    <property type="match status" value="1"/>
</dbReference>
<sequence length="492" mass="50938">MTENYQPPLLRLAGLRTAQLPPPSATASDLRPFVTALLREAVPFIDTAAPRSGPAGPAANALWRSRGAKAQPGSDAKVEISERTVVVVAAAAAAGEDDTADGGGDDGDDDDDDGDGNGNGNGTGDGDGDGVAEVPTSNSNDIVSDMILGESDQGVLEATVSASATYSRGSDSRRREREERERERRRRRSTAGIVPTARDDGESGKRRKKNNKNRKNRTAADTTNEFWACRRSVHVDEPEKGTASWAEFVGCIRDLHAETEDAFTPNVLAHRTAVAWEGGSGAPGQGQGQGLRDLVVEAGGIAWGGLGLRIVEMKHKVPGPLKPRVFPVLQLVATAVAAAAPVGGAGDGVTGADTATNGTTPGAARDEFIVVSVTISDFAEGPLKSRAGLSAEKGVVVGAYAAVERVRRLAGSGQKIEWLMATASDAKGILPMWVQTRAVPGQIAKDVGLFLGWIARERGKGKGKSREGRGVGGVGDGEGEGEGETAAVVAEG</sequence>
<reference evidence="3 4" key="1">
    <citation type="journal article" date="2023" name="PLoS ONE">
        <title>Cytospora paraplurivora sp. nov. isolated from orchards with fruit tree decline syndrome in Ontario, Canada.</title>
        <authorList>
            <person name="Ilyukhin E."/>
            <person name="Nguyen H.D.T."/>
            <person name="Castle A.J."/>
            <person name="Ellouze W."/>
        </authorList>
    </citation>
    <scope>NUCLEOTIDE SEQUENCE [LARGE SCALE GENOMIC DNA]</scope>
    <source>
        <strain evidence="3 4">FDS-564</strain>
    </source>
</reference>
<feature type="region of interest" description="Disordered" evidence="1">
    <location>
        <begin position="92"/>
        <end position="138"/>
    </location>
</feature>
<evidence type="ECO:0000313" key="3">
    <source>
        <dbReference type="EMBL" id="KAK7745018.1"/>
    </source>
</evidence>
<evidence type="ECO:0000313" key="4">
    <source>
        <dbReference type="Proteomes" id="UP001320245"/>
    </source>
</evidence>
<name>A0AAN9UCC2_9PEZI</name>
<feature type="compositionally biased region" description="Basic and acidic residues" evidence="1">
    <location>
        <begin position="170"/>
        <end position="182"/>
    </location>
</feature>
<feature type="compositionally biased region" description="Basic residues" evidence="1">
    <location>
        <begin position="205"/>
        <end position="217"/>
    </location>
</feature>
<keyword evidence="4" id="KW-1185">Reference proteome</keyword>
<dbReference type="AlphaFoldDB" id="A0AAN9UCC2"/>
<dbReference type="Proteomes" id="UP001320245">
    <property type="component" value="Unassembled WGS sequence"/>
</dbReference>
<organism evidence="3 4">
    <name type="scientific">Cytospora paraplurivora</name>
    <dbReference type="NCBI Taxonomy" id="2898453"/>
    <lineage>
        <taxon>Eukaryota</taxon>
        <taxon>Fungi</taxon>
        <taxon>Dikarya</taxon>
        <taxon>Ascomycota</taxon>
        <taxon>Pezizomycotina</taxon>
        <taxon>Sordariomycetes</taxon>
        <taxon>Sordariomycetidae</taxon>
        <taxon>Diaporthales</taxon>
        <taxon>Cytosporaceae</taxon>
        <taxon>Cytospora</taxon>
    </lineage>
</organism>
<protein>
    <recommendedName>
        <fullName evidence="2">DUF3074 domain-containing protein</fullName>
    </recommendedName>
</protein>
<evidence type="ECO:0000259" key="2">
    <source>
        <dbReference type="Pfam" id="PF11274"/>
    </source>
</evidence>
<proteinExistence type="predicted"/>
<feature type="region of interest" description="Disordered" evidence="1">
    <location>
        <begin position="460"/>
        <end position="492"/>
    </location>
</feature>
<dbReference type="Pfam" id="PF11274">
    <property type="entry name" value="DUF3074"/>
    <property type="match status" value="1"/>
</dbReference>
<dbReference type="PANTHER" id="PTHR40370:SF1">
    <property type="entry name" value="DUF3074 DOMAIN-CONTAINING PROTEIN"/>
    <property type="match status" value="1"/>
</dbReference>
<feature type="compositionally biased region" description="Acidic residues" evidence="1">
    <location>
        <begin position="95"/>
        <end position="115"/>
    </location>
</feature>
<feature type="region of interest" description="Disordered" evidence="1">
    <location>
        <begin position="160"/>
        <end position="219"/>
    </location>
</feature>
<accession>A0AAN9UCC2</accession>
<evidence type="ECO:0000256" key="1">
    <source>
        <dbReference type="SAM" id="MobiDB-lite"/>
    </source>
</evidence>
<feature type="compositionally biased region" description="Polar residues" evidence="1">
    <location>
        <begin position="160"/>
        <end position="169"/>
    </location>
</feature>
<comment type="caution">
    <text evidence="3">The sequence shown here is derived from an EMBL/GenBank/DDBJ whole genome shotgun (WGS) entry which is preliminary data.</text>
</comment>
<dbReference type="EMBL" id="JAJSPL020000009">
    <property type="protein sequence ID" value="KAK7745018.1"/>
    <property type="molecule type" value="Genomic_DNA"/>
</dbReference>
<feature type="compositionally biased region" description="Basic and acidic residues" evidence="1">
    <location>
        <begin position="460"/>
        <end position="469"/>
    </location>
</feature>
<feature type="compositionally biased region" description="Gly residues" evidence="1">
    <location>
        <begin position="116"/>
        <end position="125"/>
    </location>
</feature>
<gene>
    <name evidence="3" type="ORF">SLS53_003253</name>
</gene>
<dbReference type="InterPro" id="IPR024500">
    <property type="entry name" value="DUF3074"/>
</dbReference>
<feature type="domain" description="DUF3074" evidence="2">
    <location>
        <begin position="227"/>
        <end position="454"/>
    </location>
</feature>